<sequence length="207" mass="22764">MTSLDTQTSGRHPGARPETGAPETGGPEPARTVPVWDPLVRLIHWSLALSILINSAFTDEESRLHEWVGYVALGLVAVRLLWGLIGTKPARFTAFPPSPARALHHVFAMLKGDRSVHLSHNPLGALMVYNIWATVAALGATGYMMTTVTFFGMEWVEELHEAAFGWLMFSVALHVAGVFFDTWRSGVPLVRAMIDGRKRVPEGRPVE</sequence>
<dbReference type="Gene3D" id="1.20.950.20">
    <property type="entry name" value="Transmembrane di-heme cytochromes, Chain C"/>
    <property type="match status" value="1"/>
</dbReference>
<reference evidence="10" key="1">
    <citation type="submission" date="2019-01" db="EMBL/GenBank/DDBJ databases">
        <title>Gri0909 isolated from a small marine red alga.</title>
        <authorList>
            <person name="Kim J."/>
            <person name="Jeong S.E."/>
            <person name="Jeon C.O."/>
        </authorList>
    </citation>
    <scope>NUCLEOTIDE SEQUENCE [LARGE SCALE GENOMIC DNA]</scope>
    <source>
        <strain evidence="10">Gri0909</strain>
    </source>
</reference>
<dbReference type="Proteomes" id="UP000287447">
    <property type="component" value="Unassembled WGS sequence"/>
</dbReference>
<dbReference type="GO" id="GO:0020037">
    <property type="term" value="F:heme binding"/>
    <property type="evidence" value="ECO:0007669"/>
    <property type="project" value="TreeGrafter"/>
</dbReference>
<evidence type="ECO:0000256" key="5">
    <source>
        <dbReference type="ARBA" id="ARBA00023136"/>
    </source>
</evidence>
<proteinExistence type="predicted"/>
<dbReference type="EMBL" id="SADE01000001">
    <property type="protein sequence ID" value="RVU38807.1"/>
    <property type="molecule type" value="Genomic_DNA"/>
</dbReference>
<protein>
    <submittedName>
        <fullName evidence="9">Cytochrome B</fullName>
    </submittedName>
</protein>
<keyword evidence="3 7" id="KW-0812">Transmembrane</keyword>
<keyword evidence="5 7" id="KW-0472">Membrane</keyword>
<evidence type="ECO:0000256" key="4">
    <source>
        <dbReference type="ARBA" id="ARBA00022989"/>
    </source>
</evidence>
<dbReference type="InterPro" id="IPR051542">
    <property type="entry name" value="Hydrogenase_cytochrome"/>
</dbReference>
<evidence type="ECO:0000256" key="6">
    <source>
        <dbReference type="SAM" id="MobiDB-lite"/>
    </source>
</evidence>
<dbReference type="GO" id="GO:0009055">
    <property type="term" value="F:electron transfer activity"/>
    <property type="evidence" value="ECO:0007669"/>
    <property type="project" value="InterPro"/>
</dbReference>
<feature type="transmembrane region" description="Helical" evidence="7">
    <location>
        <begin position="163"/>
        <end position="183"/>
    </location>
</feature>
<feature type="transmembrane region" description="Helical" evidence="7">
    <location>
        <begin position="123"/>
        <end position="143"/>
    </location>
</feature>
<dbReference type="InterPro" id="IPR011577">
    <property type="entry name" value="Cyt_b561_bac/Ni-Hgenase"/>
</dbReference>
<keyword evidence="2" id="KW-1003">Cell membrane</keyword>
<evidence type="ECO:0000313" key="10">
    <source>
        <dbReference type="Proteomes" id="UP000287447"/>
    </source>
</evidence>
<comment type="subcellular location">
    <subcellularLocation>
        <location evidence="1">Cell membrane</location>
        <topology evidence="1">Multi-pass membrane protein</topology>
    </subcellularLocation>
</comment>
<feature type="region of interest" description="Disordered" evidence="6">
    <location>
        <begin position="1"/>
        <end position="30"/>
    </location>
</feature>
<feature type="compositionally biased region" description="Polar residues" evidence="6">
    <location>
        <begin position="1"/>
        <end position="10"/>
    </location>
</feature>
<evidence type="ECO:0000313" key="9">
    <source>
        <dbReference type="EMBL" id="RVU38807.1"/>
    </source>
</evidence>
<gene>
    <name evidence="9" type="ORF">EOI86_05945</name>
</gene>
<keyword evidence="10" id="KW-1185">Reference proteome</keyword>
<comment type="caution">
    <text evidence="9">The sequence shown here is derived from an EMBL/GenBank/DDBJ whole genome shotgun (WGS) entry which is preliminary data.</text>
</comment>
<dbReference type="RefSeq" id="WP_127764179.1">
    <property type="nucleotide sequence ID" value="NZ_SADE01000001.1"/>
</dbReference>
<dbReference type="GO" id="GO:0022904">
    <property type="term" value="P:respiratory electron transport chain"/>
    <property type="evidence" value="ECO:0007669"/>
    <property type="project" value="InterPro"/>
</dbReference>
<accession>A0A437QW94</accession>
<dbReference type="InterPro" id="IPR016174">
    <property type="entry name" value="Di-haem_cyt_TM"/>
</dbReference>
<feature type="transmembrane region" description="Helical" evidence="7">
    <location>
        <begin position="67"/>
        <end position="85"/>
    </location>
</feature>
<dbReference type="PANTHER" id="PTHR30485">
    <property type="entry name" value="NI/FE-HYDROGENASE 1 B-TYPE CYTOCHROME SUBUNIT"/>
    <property type="match status" value="1"/>
</dbReference>
<dbReference type="SUPFAM" id="SSF81342">
    <property type="entry name" value="Transmembrane di-heme cytochromes"/>
    <property type="match status" value="1"/>
</dbReference>
<keyword evidence="4 7" id="KW-1133">Transmembrane helix</keyword>
<evidence type="ECO:0000259" key="8">
    <source>
        <dbReference type="Pfam" id="PF01292"/>
    </source>
</evidence>
<name>A0A437QW94_9PROT</name>
<evidence type="ECO:0000256" key="2">
    <source>
        <dbReference type="ARBA" id="ARBA00022475"/>
    </source>
</evidence>
<dbReference type="GO" id="GO:0005886">
    <property type="term" value="C:plasma membrane"/>
    <property type="evidence" value="ECO:0007669"/>
    <property type="project" value="UniProtKB-SubCell"/>
</dbReference>
<evidence type="ECO:0000256" key="7">
    <source>
        <dbReference type="SAM" id="Phobius"/>
    </source>
</evidence>
<dbReference type="PANTHER" id="PTHR30485:SF2">
    <property type="entry name" value="BLL0597 PROTEIN"/>
    <property type="match status" value="1"/>
</dbReference>
<dbReference type="Pfam" id="PF01292">
    <property type="entry name" value="Ni_hydr_CYTB"/>
    <property type="match status" value="1"/>
</dbReference>
<organism evidence="9 10">
    <name type="scientific">Hwanghaeella grinnelliae</name>
    <dbReference type="NCBI Taxonomy" id="2500179"/>
    <lineage>
        <taxon>Bacteria</taxon>
        <taxon>Pseudomonadati</taxon>
        <taxon>Pseudomonadota</taxon>
        <taxon>Alphaproteobacteria</taxon>
        <taxon>Rhodospirillales</taxon>
        <taxon>Rhodospirillaceae</taxon>
        <taxon>Hwanghaeella</taxon>
    </lineage>
</organism>
<dbReference type="AlphaFoldDB" id="A0A437QW94"/>
<evidence type="ECO:0000256" key="3">
    <source>
        <dbReference type="ARBA" id="ARBA00022692"/>
    </source>
</evidence>
<feature type="domain" description="Cytochrome b561 bacterial/Ni-hydrogenase" evidence="8">
    <location>
        <begin position="35"/>
        <end position="196"/>
    </location>
</feature>
<evidence type="ECO:0000256" key="1">
    <source>
        <dbReference type="ARBA" id="ARBA00004651"/>
    </source>
</evidence>
<dbReference type="OrthoDB" id="196472at2"/>